<dbReference type="Proteomes" id="UP000000709">
    <property type="component" value="Unassembled WGS sequence"/>
</dbReference>
<dbReference type="InParanoid" id="G3AJ86"/>
<gene>
    <name evidence="1" type="ORF">SPAPADRAFT_59202</name>
</gene>
<dbReference type="HOGENOM" id="CLU_3015683_0_0_1"/>
<reference evidence="1 2" key="1">
    <citation type="journal article" date="2011" name="Proc. Natl. Acad. Sci. U.S.A.">
        <title>Comparative genomics of xylose-fermenting fungi for enhanced biofuel production.</title>
        <authorList>
            <person name="Wohlbach D.J."/>
            <person name="Kuo A."/>
            <person name="Sato T.K."/>
            <person name="Potts K.M."/>
            <person name="Salamov A.A."/>
            <person name="LaButti K.M."/>
            <person name="Sun H."/>
            <person name="Clum A."/>
            <person name="Pangilinan J.L."/>
            <person name="Lindquist E.A."/>
            <person name="Lucas S."/>
            <person name="Lapidus A."/>
            <person name="Jin M."/>
            <person name="Gunawan C."/>
            <person name="Balan V."/>
            <person name="Dale B.E."/>
            <person name="Jeffries T.W."/>
            <person name="Zinkel R."/>
            <person name="Barry K.W."/>
            <person name="Grigoriev I.V."/>
            <person name="Gasch A.P."/>
        </authorList>
    </citation>
    <scope>NUCLEOTIDE SEQUENCE [LARGE SCALE GENOMIC DNA]</scope>
    <source>
        <strain evidence="2">NRRL Y-27907 / 11-Y1</strain>
    </source>
</reference>
<dbReference type="AlphaFoldDB" id="G3AJ86"/>
<dbReference type="KEGG" id="spaa:SPAPADRAFT_59202"/>
<dbReference type="GeneID" id="18872818"/>
<evidence type="ECO:0000313" key="1">
    <source>
        <dbReference type="EMBL" id="EGW33843.1"/>
    </source>
</evidence>
<name>G3AJ86_SPAPN</name>
<organism evidence="2">
    <name type="scientific">Spathaspora passalidarum (strain NRRL Y-27907 / 11-Y1)</name>
    <dbReference type="NCBI Taxonomy" id="619300"/>
    <lineage>
        <taxon>Eukaryota</taxon>
        <taxon>Fungi</taxon>
        <taxon>Dikarya</taxon>
        <taxon>Ascomycota</taxon>
        <taxon>Saccharomycotina</taxon>
        <taxon>Pichiomycetes</taxon>
        <taxon>Debaryomycetaceae</taxon>
        <taxon>Spathaspora</taxon>
    </lineage>
</organism>
<proteinExistence type="predicted"/>
<keyword evidence="2" id="KW-1185">Reference proteome</keyword>
<protein>
    <submittedName>
        <fullName evidence="1">Uncharacterized protein</fullName>
    </submittedName>
</protein>
<sequence length="56" mass="6070">MTASLKKTDSANVSIISTQSSISSIKSKTKSIIGKFKGKRKESTHLGTIVEYLAIR</sequence>
<dbReference type="RefSeq" id="XP_007373427.1">
    <property type="nucleotide sequence ID" value="XM_007373365.1"/>
</dbReference>
<dbReference type="EMBL" id="GL996500">
    <property type="protein sequence ID" value="EGW33843.1"/>
    <property type="molecule type" value="Genomic_DNA"/>
</dbReference>
<accession>G3AJ86</accession>
<evidence type="ECO:0000313" key="2">
    <source>
        <dbReference type="Proteomes" id="UP000000709"/>
    </source>
</evidence>